<keyword evidence="1" id="KW-0175">Coiled coil</keyword>
<evidence type="ECO:0000256" key="1">
    <source>
        <dbReference type="SAM" id="Coils"/>
    </source>
</evidence>
<name>C4L748_EXISA</name>
<dbReference type="SUPFAM" id="SSF55781">
    <property type="entry name" value="GAF domain-like"/>
    <property type="match status" value="1"/>
</dbReference>
<keyword evidence="2" id="KW-1133">Transmembrane helix</keyword>
<feature type="coiled-coil region" evidence="1">
    <location>
        <begin position="120"/>
        <end position="147"/>
    </location>
</feature>
<keyword evidence="2" id="KW-0812">Transmembrane</keyword>
<accession>C4L748</accession>
<evidence type="ECO:0008006" key="5">
    <source>
        <dbReference type="Google" id="ProtNLM"/>
    </source>
</evidence>
<reference evidence="3 4" key="1">
    <citation type="journal article" date="2011" name="J. Bacteriol.">
        <title>Complete genome sequence of the Thermophilic Bacterium Exiguobacterium sp. AT1b.</title>
        <authorList>
            <person name="Vishnivetskaya T.A."/>
            <person name="Lucas S."/>
            <person name="Copeland A."/>
            <person name="Lapidus A."/>
            <person name="Glavina Del Rio T."/>
            <person name="Dalin E."/>
            <person name="Tice H."/>
            <person name="Bruce D.C."/>
            <person name="Goodwin L.A."/>
            <person name="Pitluck S."/>
            <person name="Saunders E."/>
            <person name="Brettin T."/>
            <person name="Detter C."/>
            <person name="Han C."/>
            <person name="Larimer F."/>
            <person name="Land M.L."/>
            <person name="Hauser L.J."/>
            <person name="Kyrpides N.C."/>
            <person name="Ovchinnikova G."/>
            <person name="Kathariou S."/>
            <person name="Ramaley R.F."/>
            <person name="Rodrigues D.F."/>
            <person name="Hendrix C."/>
            <person name="Richardson P."/>
            <person name="Tiedje J.M."/>
        </authorList>
    </citation>
    <scope>NUCLEOTIDE SEQUENCE [LARGE SCALE GENOMIC DNA]</scope>
    <source>
        <strain evidence="4">ATCC BAA-1283 / AT1b</strain>
    </source>
</reference>
<dbReference type="KEGG" id="eat:EAT1b_1214"/>
<gene>
    <name evidence="3" type="ordered locus">EAT1b_1214</name>
</gene>
<dbReference type="OrthoDB" id="2352976at2"/>
<evidence type="ECO:0000313" key="3">
    <source>
        <dbReference type="EMBL" id="ACQ70141.1"/>
    </source>
</evidence>
<protein>
    <recommendedName>
        <fullName evidence="5">GAF domain-containing protein</fullName>
    </recommendedName>
</protein>
<sequence>MIYTQHRTSIKWIEMIVTILLIGILDYTFSLSLSDWAIDPLIFYILLFSLRYGLLGAFVSFALTSLYHFSFLLMEGSDLLLFLYDTNELAWILLHFFVALSAGVFSTSYRERYQSLHIRQEEVVDENEQLKQTIQQLQESQGEMRKRVLDSTYTLSKIYEIGLKLDQDATDLVRDHLIGTFTRVFRARQLALYHVDASRRTLRLHVRSGEVERLPQTLFIDSEQGIFARMFQSKKPTIRLADELDGPLLVAPICYEGTVKEVLVVHEIDILRLRSHEMNMMKLVLDWTGTRIEKADALEWMLVSDQLVDGTHMFRMEAFEQKVAQQVQRHEQYGQPYSTVTLPIEGVDLSLIEMELILRQSMREIDVIGYDEEDRILHFLLPGTPVESAERFKERIEHVFYVKGGKRL</sequence>
<dbReference type="STRING" id="360911.EAT1b_1214"/>
<feature type="transmembrane region" description="Helical" evidence="2">
    <location>
        <begin position="41"/>
        <end position="69"/>
    </location>
</feature>
<keyword evidence="4" id="KW-1185">Reference proteome</keyword>
<dbReference type="InterPro" id="IPR029016">
    <property type="entry name" value="GAF-like_dom_sf"/>
</dbReference>
<evidence type="ECO:0000256" key="2">
    <source>
        <dbReference type="SAM" id="Phobius"/>
    </source>
</evidence>
<dbReference type="Gene3D" id="3.30.450.40">
    <property type="match status" value="1"/>
</dbReference>
<dbReference type="EMBL" id="CP001615">
    <property type="protein sequence ID" value="ACQ70141.1"/>
    <property type="molecule type" value="Genomic_DNA"/>
</dbReference>
<dbReference type="HOGENOM" id="CLU_056151_0_0_9"/>
<dbReference type="Proteomes" id="UP000000716">
    <property type="component" value="Chromosome"/>
</dbReference>
<dbReference type="eggNOG" id="COG0451">
    <property type="taxonomic scope" value="Bacteria"/>
</dbReference>
<keyword evidence="2" id="KW-0472">Membrane</keyword>
<feature type="transmembrane region" description="Helical" evidence="2">
    <location>
        <begin position="89"/>
        <end position="109"/>
    </location>
</feature>
<organism evidence="3 4">
    <name type="scientific">Exiguobacterium sp. (strain ATCC BAA-1283 / AT1b)</name>
    <dbReference type="NCBI Taxonomy" id="360911"/>
    <lineage>
        <taxon>Bacteria</taxon>
        <taxon>Bacillati</taxon>
        <taxon>Bacillota</taxon>
        <taxon>Bacilli</taxon>
        <taxon>Bacillales</taxon>
        <taxon>Bacillales Family XII. Incertae Sedis</taxon>
        <taxon>Exiguobacterium</taxon>
    </lineage>
</organism>
<dbReference type="AlphaFoldDB" id="C4L748"/>
<feature type="transmembrane region" description="Helical" evidence="2">
    <location>
        <begin position="12"/>
        <end position="29"/>
    </location>
</feature>
<proteinExistence type="predicted"/>
<evidence type="ECO:0000313" key="4">
    <source>
        <dbReference type="Proteomes" id="UP000000716"/>
    </source>
</evidence>
<dbReference type="RefSeq" id="WP_012727260.1">
    <property type="nucleotide sequence ID" value="NC_012673.1"/>
</dbReference>